<keyword evidence="4" id="KW-0449">Lipoprotein</keyword>
<feature type="compositionally biased region" description="Pro residues" evidence="3">
    <location>
        <begin position="271"/>
        <end position="283"/>
    </location>
</feature>
<name>A0ABT6N058_9SPHN</name>
<evidence type="ECO:0000313" key="4">
    <source>
        <dbReference type="EMBL" id="MDH7638694.1"/>
    </source>
</evidence>
<evidence type="ECO:0000313" key="5">
    <source>
        <dbReference type="Proteomes" id="UP001160625"/>
    </source>
</evidence>
<dbReference type="PANTHER" id="PTHR30035:SF3">
    <property type="entry name" value="INTERMEMBRANE PHOSPHOLIPID TRANSPORT SYSTEM LIPOPROTEIN MLAA"/>
    <property type="match status" value="1"/>
</dbReference>
<accession>A0ABT6N058</accession>
<sequence length="291" mass="30749">MSTRAWKTLPALILLAGCATTGPKTPGDPYEGFNRKMWKLDEGLDKAVMKPVAKGYIAVMPHPVRHGLSNMLDNVTEPFSFINGLLQGKPKRALNSLGRFVINTTVGIGGFMDVAGRNGYPKTPEDLGQTFAVWGAKKSTYLVLPFYGPTTIRDGIGTVASQWVDPYRIVIRKELSFWPAAGLTAFEFVDARANLIDSGADSLLDSSADSYAVARSAYLQHRQAQIEDRDDASGATGDDAALNAALDDLGPDNAAAPAADAAAPAATVPTPDQPQPAPAPAPAPQDGTSPK</sequence>
<dbReference type="PROSITE" id="PS51257">
    <property type="entry name" value="PROKAR_LIPOPROTEIN"/>
    <property type="match status" value="1"/>
</dbReference>
<evidence type="ECO:0000256" key="1">
    <source>
        <dbReference type="ARBA" id="ARBA00010634"/>
    </source>
</evidence>
<dbReference type="EMBL" id="JARYGZ010000001">
    <property type="protein sequence ID" value="MDH7638694.1"/>
    <property type="molecule type" value="Genomic_DNA"/>
</dbReference>
<dbReference type="RefSeq" id="WP_281043977.1">
    <property type="nucleotide sequence ID" value="NZ_JARYGZ010000001.1"/>
</dbReference>
<proteinExistence type="inferred from homology"/>
<comment type="similarity">
    <text evidence="1">Belongs to the MlaA family.</text>
</comment>
<dbReference type="Proteomes" id="UP001160625">
    <property type="component" value="Unassembled WGS sequence"/>
</dbReference>
<feature type="compositionally biased region" description="Low complexity" evidence="3">
    <location>
        <begin position="244"/>
        <end position="270"/>
    </location>
</feature>
<organism evidence="4 5">
    <name type="scientific">Sphingomonas oryzagri</name>
    <dbReference type="NCBI Taxonomy" id="3042314"/>
    <lineage>
        <taxon>Bacteria</taxon>
        <taxon>Pseudomonadati</taxon>
        <taxon>Pseudomonadota</taxon>
        <taxon>Alphaproteobacteria</taxon>
        <taxon>Sphingomonadales</taxon>
        <taxon>Sphingomonadaceae</taxon>
        <taxon>Sphingomonas</taxon>
    </lineage>
</organism>
<keyword evidence="5" id="KW-1185">Reference proteome</keyword>
<keyword evidence="2" id="KW-0732">Signal</keyword>
<gene>
    <name evidence="4" type="ORF">QGN17_08120</name>
</gene>
<feature type="region of interest" description="Disordered" evidence="3">
    <location>
        <begin position="244"/>
        <end position="291"/>
    </location>
</feature>
<evidence type="ECO:0000256" key="2">
    <source>
        <dbReference type="ARBA" id="ARBA00022729"/>
    </source>
</evidence>
<dbReference type="Pfam" id="PF04333">
    <property type="entry name" value="MlaA"/>
    <property type="match status" value="1"/>
</dbReference>
<reference evidence="4" key="1">
    <citation type="submission" date="2023-04" db="EMBL/GenBank/DDBJ databases">
        <title>Sphingomonas sp. MAHUQ-71 isolated from rice field.</title>
        <authorList>
            <person name="Huq M.A."/>
        </authorList>
    </citation>
    <scope>NUCLEOTIDE SEQUENCE</scope>
    <source>
        <strain evidence="4">MAHUQ-71</strain>
    </source>
</reference>
<dbReference type="PRINTS" id="PR01805">
    <property type="entry name" value="VACJLIPOPROT"/>
</dbReference>
<evidence type="ECO:0000256" key="3">
    <source>
        <dbReference type="SAM" id="MobiDB-lite"/>
    </source>
</evidence>
<dbReference type="PANTHER" id="PTHR30035">
    <property type="entry name" value="LIPOPROTEIN VACJ-RELATED"/>
    <property type="match status" value="1"/>
</dbReference>
<protein>
    <submittedName>
        <fullName evidence="4">VacJ family lipoprotein</fullName>
    </submittedName>
</protein>
<dbReference type="InterPro" id="IPR007428">
    <property type="entry name" value="MlaA"/>
</dbReference>
<comment type="caution">
    <text evidence="4">The sequence shown here is derived from an EMBL/GenBank/DDBJ whole genome shotgun (WGS) entry which is preliminary data.</text>
</comment>